<keyword evidence="2 8" id="KW-0489">Methyltransferase</keyword>
<comment type="catalytic activity">
    <reaction evidence="6">
        <text>a 6-O-methyl-2'-deoxyguanosine in DNA + L-cysteinyl-[protein] = S-methyl-L-cysteinyl-[protein] + a 2'-deoxyguanosine in DNA</text>
        <dbReference type="Rhea" id="RHEA:24000"/>
        <dbReference type="Rhea" id="RHEA-COMP:10131"/>
        <dbReference type="Rhea" id="RHEA-COMP:10132"/>
        <dbReference type="Rhea" id="RHEA-COMP:11367"/>
        <dbReference type="Rhea" id="RHEA-COMP:11368"/>
        <dbReference type="ChEBI" id="CHEBI:29950"/>
        <dbReference type="ChEBI" id="CHEBI:82612"/>
        <dbReference type="ChEBI" id="CHEBI:85445"/>
        <dbReference type="ChEBI" id="CHEBI:85448"/>
        <dbReference type="EC" id="2.1.1.63"/>
    </reaction>
</comment>
<evidence type="ECO:0000256" key="3">
    <source>
        <dbReference type="ARBA" id="ARBA00022679"/>
    </source>
</evidence>
<dbReference type="AlphaFoldDB" id="A0A2S7K8F0"/>
<dbReference type="InterPro" id="IPR014048">
    <property type="entry name" value="MethylDNA_cys_MeTrfase_DNA-bd"/>
</dbReference>
<dbReference type="PROSITE" id="PS00374">
    <property type="entry name" value="MGMT"/>
    <property type="match status" value="1"/>
</dbReference>
<evidence type="ECO:0000259" key="7">
    <source>
        <dbReference type="Pfam" id="PF01035"/>
    </source>
</evidence>
<protein>
    <submittedName>
        <fullName evidence="8">Cysteine methyltransferase</fullName>
    </submittedName>
</protein>
<dbReference type="InterPro" id="IPR036631">
    <property type="entry name" value="MGMT_N_sf"/>
</dbReference>
<dbReference type="InterPro" id="IPR001497">
    <property type="entry name" value="MethylDNA_cys_MeTrfase_AS"/>
</dbReference>
<dbReference type="SUPFAM" id="SSF46767">
    <property type="entry name" value="Methylated DNA-protein cysteine methyltransferase, C-terminal domain"/>
    <property type="match status" value="1"/>
</dbReference>
<proteinExistence type="predicted"/>
<dbReference type="GO" id="GO:0006281">
    <property type="term" value="P:DNA repair"/>
    <property type="evidence" value="ECO:0007669"/>
    <property type="project" value="UniProtKB-KW"/>
</dbReference>
<dbReference type="OrthoDB" id="9802228at2"/>
<keyword evidence="9" id="KW-1185">Reference proteome</keyword>
<accession>A0A2S7K8F0</accession>
<keyword evidence="4" id="KW-0227">DNA damage</keyword>
<feature type="domain" description="Methylated-DNA-[protein]-cysteine S-methyltransferase DNA binding" evidence="7">
    <location>
        <begin position="88"/>
        <end position="170"/>
    </location>
</feature>
<dbReference type="PANTHER" id="PTHR10815">
    <property type="entry name" value="METHYLATED-DNA--PROTEIN-CYSTEINE METHYLTRANSFERASE"/>
    <property type="match status" value="1"/>
</dbReference>
<organism evidence="8 9">
    <name type="scientific">Hyphococcus luteus</name>
    <dbReference type="NCBI Taxonomy" id="2058213"/>
    <lineage>
        <taxon>Bacteria</taxon>
        <taxon>Pseudomonadati</taxon>
        <taxon>Pseudomonadota</taxon>
        <taxon>Alphaproteobacteria</taxon>
        <taxon>Parvularculales</taxon>
        <taxon>Parvularculaceae</taxon>
        <taxon>Hyphococcus</taxon>
    </lineage>
</organism>
<dbReference type="RefSeq" id="WP_104830008.1">
    <property type="nucleotide sequence ID" value="NZ_PJCH01000005.1"/>
</dbReference>
<dbReference type="EMBL" id="PJCH01000005">
    <property type="protein sequence ID" value="PQA88770.1"/>
    <property type="molecule type" value="Genomic_DNA"/>
</dbReference>
<dbReference type="GO" id="GO:0003908">
    <property type="term" value="F:methylated-DNA-[protein]-cysteine S-methyltransferase activity"/>
    <property type="evidence" value="ECO:0007669"/>
    <property type="project" value="UniProtKB-EC"/>
</dbReference>
<comment type="caution">
    <text evidence="8">The sequence shown here is derived from an EMBL/GenBank/DDBJ whole genome shotgun (WGS) entry which is preliminary data.</text>
</comment>
<gene>
    <name evidence="8" type="ORF">CW354_06050</name>
</gene>
<dbReference type="CDD" id="cd06445">
    <property type="entry name" value="ATase"/>
    <property type="match status" value="1"/>
</dbReference>
<evidence type="ECO:0000313" key="8">
    <source>
        <dbReference type="EMBL" id="PQA88770.1"/>
    </source>
</evidence>
<evidence type="ECO:0000256" key="2">
    <source>
        <dbReference type="ARBA" id="ARBA00022603"/>
    </source>
</evidence>
<dbReference type="GO" id="GO:0032259">
    <property type="term" value="P:methylation"/>
    <property type="evidence" value="ECO:0007669"/>
    <property type="project" value="UniProtKB-KW"/>
</dbReference>
<sequence length="179" mass="19157">MTGYSLALFDTALGRCGIAWGPDGLRAVSFPEASDEETRGRLRRRAPGAAEAEPPREIAALIEDIVALFEGEKRDLSYAKLDLEGVGDFERRVYALSVEIRPGEAKTYGDLAKALGDVAQSRRVGQALGRNPFPIVVPCHRIVGASGAMTGFSAPGGAELKRRLLKIEGALAPDLFDAF</sequence>
<name>A0A2S7K8F0_9PROT</name>
<evidence type="ECO:0000256" key="4">
    <source>
        <dbReference type="ARBA" id="ARBA00022763"/>
    </source>
</evidence>
<evidence type="ECO:0000256" key="1">
    <source>
        <dbReference type="ARBA" id="ARBA00001286"/>
    </source>
</evidence>
<keyword evidence="5" id="KW-0234">DNA repair</keyword>
<dbReference type="PANTHER" id="PTHR10815:SF5">
    <property type="entry name" value="METHYLATED-DNA--PROTEIN-CYSTEINE METHYLTRANSFERASE"/>
    <property type="match status" value="1"/>
</dbReference>
<evidence type="ECO:0000256" key="5">
    <source>
        <dbReference type="ARBA" id="ARBA00023204"/>
    </source>
</evidence>
<comment type="catalytic activity">
    <reaction evidence="1">
        <text>a 4-O-methyl-thymidine in DNA + L-cysteinyl-[protein] = a thymidine in DNA + S-methyl-L-cysteinyl-[protein]</text>
        <dbReference type="Rhea" id="RHEA:53428"/>
        <dbReference type="Rhea" id="RHEA-COMP:10131"/>
        <dbReference type="Rhea" id="RHEA-COMP:10132"/>
        <dbReference type="Rhea" id="RHEA-COMP:13555"/>
        <dbReference type="Rhea" id="RHEA-COMP:13556"/>
        <dbReference type="ChEBI" id="CHEBI:29950"/>
        <dbReference type="ChEBI" id="CHEBI:82612"/>
        <dbReference type="ChEBI" id="CHEBI:137386"/>
        <dbReference type="ChEBI" id="CHEBI:137387"/>
        <dbReference type="EC" id="2.1.1.63"/>
    </reaction>
</comment>
<dbReference type="InterPro" id="IPR036217">
    <property type="entry name" value="MethylDNA_cys_MeTrfase_DNAb"/>
</dbReference>
<evidence type="ECO:0000313" key="9">
    <source>
        <dbReference type="Proteomes" id="UP000239504"/>
    </source>
</evidence>
<dbReference type="Gene3D" id="3.30.160.70">
    <property type="entry name" value="Methylated DNA-protein cysteine methyltransferase domain"/>
    <property type="match status" value="1"/>
</dbReference>
<dbReference type="Pfam" id="PF01035">
    <property type="entry name" value="DNA_binding_1"/>
    <property type="match status" value="1"/>
</dbReference>
<dbReference type="SUPFAM" id="SSF53155">
    <property type="entry name" value="Methylated DNA-protein cysteine methyltransferase domain"/>
    <property type="match status" value="1"/>
</dbReference>
<keyword evidence="3 8" id="KW-0808">Transferase</keyword>
<evidence type="ECO:0000256" key="6">
    <source>
        <dbReference type="ARBA" id="ARBA00049348"/>
    </source>
</evidence>
<dbReference type="Gene3D" id="1.10.10.10">
    <property type="entry name" value="Winged helix-like DNA-binding domain superfamily/Winged helix DNA-binding domain"/>
    <property type="match status" value="1"/>
</dbReference>
<dbReference type="Proteomes" id="UP000239504">
    <property type="component" value="Unassembled WGS sequence"/>
</dbReference>
<dbReference type="InterPro" id="IPR036388">
    <property type="entry name" value="WH-like_DNA-bd_sf"/>
</dbReference>
<dbReference type="NCBIfam" id="TIGR00589">
    <property type="entry name" value="ogt"/>
    <property type="match status" value="1"/>
</dbReference>
<reference evidence="8 9" key="1">
    <citation type="submission" date="2017-12" db="EMBL/GenBank/DDBJ databases">
        <authorList>
            <person name="Hurst M.R.H."/>
        </authorList>
    </citation>
    <scope>NUCLEOTIDE SEQUENCE [LARGE SCALE GENOMIC DNA]</scope>
    <source>
        <strain evidence="8 9">SY-3-19</strain>
    </source>
</reference>